<dbReference type="PANTHER" id="PTHR30346">
    <property type="entry name" value="TRANSCRIPTIONAL DUAL REGULATOR HCAR-RELATED"/>
    <property type="match status" value="1"/>
</dbReference>
<comment type="similarity">
    <text evidence="1">Belongs to the LysR transcriptional regulatory family.</text>
</comment>
<dbReference type="GO" id="GO:0003677">
    <property type="term" value="F:DNA binding"/>
    <property type="evidence" value="ECO:0007669"/>
    <property type="project" value="UniProtKB-KW"/>
</dbReference>
<evidence type="ECO:0000256" key="4">
    <source>
        <dbReference type="ARBA" id="ARBA00023159"/>
    </source>
</evidence>
<dbReference type="Proteomes" id="UP000294929">
    <property type="component" value="Unassembled WGS sequence"/>
</dbReference>
<evidence type="ECO:0000259" key="6">
    <source>
        <dbReference type="PROSITE" id="PS50931"/>
    </source>
</evidence>
<dbReference type="Pfam" id="PF06527">
    <property type="entry name" value="TniQ"/>
    <property type="match status" value="1"/>
</dbReference>
<dbReference type="InterPro" id="IPR036388">
    <property type="entry name" value="WH-like_DNA-bd_sf"/>
</dbReference>
<dbReference type="InterPro" id="IPR036390">
    <property type="entry name" value="WH_DNA-bd_sf"/>
</dbReference>
<dbReference type="InterPro" id="IPR000847">
    <property type="entry name" value="LysR_HTH_N"/>
</dbReference>
<accession>A0A4R5W8F5</accession>
<name>A0A4R5W8F5_MYCMU</name>
<evidence type="ECO:0000313" key="7">
    <source>
        <dbReference type="EMBL" id="TDK85152.1"/>
    </source>
</evidence>
<sequence>MSSVRTLPIRVAPIAGEAMDSWLEAIAHRTNTMHADLLSAVGLIASKGMGISTWMVEPAAKEIQSLSVATSLRADLLESMVLQHYSERALRISPDGRTLSRTFPWGRGRGSRFCPNCLEATGGRWQLSWRLGWAFACTTHNCLLADACPECGVVQRLRTHIGDVVPQPGRCAHPASDAIGRAPERCGADLTTVSTMVFDTEHPVVRAQKTINAVIDSETAAFGVYRLHPQPRINVLSDIRAVAGRILAYATTEDLKATITPDLLVAHQSVDERPSRRYSPAQTAAKPGLAAPARAATAAVGAVGAMDVLNRNDVSAAGDSLRWLIISSRDRGSAVSATNTAWGKNTTPVLSAVQLAALGPLLKPSDQLRHRVGTALPNRPTADKRRAEVLAQGLPTMLWPAWSLRMAIPDSHQRHLRPALSSAVLLVNSRLNLDEAAAMIDSPLDGHAVSRVLQLLEKQAQWYGLRLALIRMADYLVDCRIPIDYRRRRQLDYSMLLPDKVWTQICRDTGTPGVRSIRARIARCLLFERLSGLPASASSVFPGSNAFRTQVADFPRYLTTELDQALDKHAQEFLADQGVSGEPSVWEPPAAVLDGLDLPGDDPGKVKIEHLHRAVTTDGIKLGATARRLNTGLDTVRYLLETHPPPPPVRSETTPYNRAYVTAKAALPRERLLELYERQHMSLSDIAESVSVSRQVVGRIARDYDLTLREPGLEARTIIERDWLHDQYVNKRRTLPDLAKETGMSTANMARWAKTHGIPLRARGGASHSSALGAADDAANAPELLRPALAGVGGRERLERFVAASRFSTLTAAAEKLGIHQFTLVNQINRIERELALKLFIRAERGRPMQLTDDGERVVDAVRAYKPRGRK</sequence>
<dbReference type="Gene3D" id="1.10.10.10">
    <property type="entry name" value="Winged helix-like DNA-binding domain superfamily/Winged helix DNA-binding domain"/>
    <property type="match status" value="1"/>
</dbReference>
<dbReference type="InterPro" id="IPR009492">
    <property type="entry name" value="TniQ"/>
</dbReference>
<dbReference type="EMBL" id="SDLO01000027">
    <property type="protein sequence ID" value="TDK85152.1"/>
    <property type="molecule type" value="Genomic_DNA"/>
</dbReference>
<dbReference type="PROSITE" id="PS50931">
    <property type="entry name" value="HTH_LYSR"/>
    <property type="match status" value="1"/>
</dbReference>
<dbReference type="RefSeq" id="WP_133428096.1">
    <property type="nucleotide sequence ID" value="NZ_SDLO01000027.1"/>
</dbReference>
<evidence type="ECO:0000313" key="8">
    <source>
        <dbReference type="Proteomes" id="UP000294929"/>
    </source>
</evidence>
<dbReference type="Pfam" id="PF00126">
    <property type="entry name" value="HTH_1"/>
    <property type="match status" value="1"/>
</dbReference>
<keyword evidence="4" id="KW-0010">Activator</keyword>
<organism evidence="7 8">
    <name type="scientific">Mycolicibacterium mucogenicum</name>
    <name type="common">Mycobacterium mucogenicum</name>
    <dbReference type="NCBI Taxonomy" id="56689"/>
    <lineage>
        <taxon>Bacteria</taxon>
        <taxon>Bacillati</taxon>
        <taxon>Actinomycetota</taxon>
        <taxon>Actinomycetes</taxon>
        <taxon>Mycobacteriales</taxon>
        <taxon>Mycobacteriaceae</taxon>
        <taxon>Mycolicibacterium</taxon>
    </lineage>
</organism>
<dbReference type="AlphaFoldDB" id="A0A4R5W8F5"/>
<reference evidence="7 8" key="1">
    <citation type="submission" date="2019-01" db="EMBL/GenBank/DDBJ databases">
        <title>High-quality-draft genome sequences of five non-tuberculosis mycobacteriaceae isolated from a nosocomial environment.</title>
        <authorList>
            <person name="Tiago I."/>
            <person name="Alarico S."/>
            <person name="Pereira S.G."/>
            <person name="Coelho C."/>
            <person name="Maranha A."/>
            <person name="Empadinhas N."/>
        </authorList>
    </citation>
    <scope>NUCLEOTIDE SEQUENCE [LARGE SCALE GENOMIC DNA]</scope>
    <source>
        <strain evidence="7 8">24AIII</strain>
    </source>
</reference>
<gene>
    <name evidence="7" type="ORF">EUA03_23590</name>
</gene>
<keyword evidence="2" id="KW-0805">Transcription regulation</keyword>
<evidence type="ECO:0000256" key="2">
    <source>
        <dbReference type="ARBA" id="ARBA00023015"/>
    </source>
</evidence>
<evidence type="ECO:0000256" key="5">
    <source>
        <dbReference type="ARBA" id="ARBA00023163"/>
    </source>
</evidence>
<dbReference type="SUPFAM" id="SSF46785">
    <property type="entry name" value="Winged helix' DNA-binding domain"/>
    <property type="match status" value="1"/>
</dbReference>
<proteinExistence type="inferred from homology"/>
<feature type="domain" description="HTH lysR-type" evidence="6">
    <location>
        <begin position="798"/>
        <end position="852"/>
    </location>
</feature>
<dbReference type="PANTHER" id="PTHR30346:SF28">
    <property type="entry name" value="HTH-TYPE TRANSCRIPTIONAL REGULATOR CYNR"/>
    <property type="match status" value="1"/>
</dbReference>
<protein>
    <submittedName>
        <fullName evidence="7">LysR family transcriptional regulator</fullName>
    </submittedName>
</protein>
<dbReference type="GO" id="GO:0032993">
    <property type="term" value="C:protein-DNA complex"/>
    <property type="evidence" value="ECO:0007669"/>
    <property type="project" value="TreeGrafter"/>
</dbReference>
<keyword evidence="3" id="KW-0238">DNA-binding</keyword>
<dbReference type="GO" id="GO:0003700">
    <property type="term" value="F:DNA-binding transcription factor activity"/>
    <property type="evidence" value="ECO:0007669"/>
    <property type="project" value="InterPro"/>
</dbReference>
<keyword evidence="5" id="KW-0804">Transcription</keyword>
<evidence type="ECO:0000256" key="3">
    <source>
        <dbReference type="ARBA" id="ARBA00023125"/>
    </source>
</evidence>
<evidence type="ECO:0000256" key="1">
    <source>
        <dbReference type="ARBA" id="ARBA00009437"/>
    </source>
</evidence>
<comment type="caution">
    <text evidence="7">The sequence shown here is derived from an EMBL/GenBank/DDBJ whole genome shotgun (WGS) entry which is preliminary data.</text>
</comment>